<dbReference type="EMBL" id="VJMJ01000022">
    <property type="protein sequence ID" value="KAF0743151.1"/>
    <property type="molecule type" value="Genomic_DNA"/>
</dbReference>
<evidence type="ECO:0000256" key="1">
    <source>
        <dbReference type="SAM" id="Phobius"/>
    </source>
</evidence>
<proteinExistence type="predicted"/>
<evidence type="ECO:0000313" key="3">
    <source>
        <dbReference type="Proteomes" id="UP000481153"/>
    </source>
</evidence>
<feature type="transmembrane region" description="Helical" evidence="1">
    <location>
        <begin position="58"/>
        <end position="82"/>
    </location>
</feature>
<dbReference type="Proteomes" id="UP000481153">
    <property type="component" value="Unassembled WGS sequence"/>
</dbReference>
<protein>
    <submittedName>
        <fullName evidence="2">Uncharacterized protein</fullName>
    </submittedName>
</protein>
<keyword evidence="3" id="KW-1185">Reference proteome</keyword>
<feature type="transmembrane region" description="Helical" evidence="1">
    <location>
        <begin position="20"/>
        <end position="38"/>
    </location>
</feature>
<sequence>MTMKDIVSDSADTRHDVTVAYVIVYCSMITVCFMTLLFPKKKQFVQALKHTRGESALIGVFVLLACFAILVVSITGSLLSMIESTSCYLLAGGTGCR</sequence>
<name>A0A6G0XS16_9STRA</name>
<reference evidence="2 3" key="1">
    <citation type="submission" date="2019-07" db="EMBL/GenBank/DDBJ databases">
        <title>Genomics analysis of Aphanomyces spp. identifies a new class of oomycete effector associated with host adaptation.</title>
        <authorList>
            <person name="Gaulin E."/>
        </authorList>
    </citation>
    <scope>NUCLEOTIDE SEQUENCE [LARGE SCALE GENOMIC DNA]</scope>
    <source>
        <strain evidence="2 3">ATCC 201684</strain>
    </source>
</reference>
<keyword evidence="1" id="KW-0812">Transmembrane</keyword>
<organism evidence="2 3">
    <name type="scientific">Aphanomyces euteiches</name>
    <dbReference type="NCBI Taxonomy" id="100861"/>
    <lineage>
        <taxon>Eukaryota</taxon>
        <taxon>Sar</taxon>
        <taxon>Stramenopiles</taxon>
        <taxon>Oomycota</taxon>
        <taxon>Saprolegniomycetes</taxon>
        <taxon>Saprolegniales</taxon>
        <taxon>Verrucalvaceae</taxon>
        <taxon>Aphanomyces</taxon>
    </lineage>
</organism>
<keyword evidence="1" id="KW-0472">Membrane</keyword>
<dbReference type="VEuPathDB" id="FungiDB:AeMF1_015850"/>
<comment type="caution">
    <text evidence="2">The sequence shown here is derived from an EMBL/GenBank/DDBJ whole genome shotgun (WGS) entry which is preliminary data.</text>
</comment>
<accession>A0A6G0XS16</accession>
<evidence type="ECO:0000313" key="2">
    <source>
        <dbReference type="EMBL" id="KAF0743151.1"/>
    </source>
</evidence>
<gene>
    <name evidence="2" type="ORF">Ae201684_002206</name>
</gene>
<keyword evidence="1" id="KW-1133">Transmembrane helix</keyword>
<dbReference type="AlphaFoldDB" id="A0A6G0XS16"/>